<evidence type="ECO:0000313" key="1">
    <source>
        <dbReference type="EMBL" id="MEQ9939997.1"/>
    </source>
</evidence>
<name>A0ABV1PFQ8_9GAMM</name>
<comment type="caution">
    <text evidence="1">The sequence shown here is derived from an EMBL/GenBank/DDBJ whole genome shotgun (WGS) entry which is preliminary data.</text>
</comment>
<protein>
    <recommendedName>
        <fullName evidence="3">Phage tail protein</fullName>
    </recommendedName>
</protein>
<feature type="non-terminal residue" evidence="1">
    <location>
        <position position="1"/>
    </location>
</feature>
<dbReference type="Proteomes" id="UP001463408">
    <property type="component" value="Unassembled WGS sequence"/>
</dbReference>
<dbReference type="EMBL" id="JBEHEF010000031">
    <property type="protein sequence ID" value="MEQ9939997.1"/>
    <property type="molecule type" value="Genomic_DNA"/>
</dbReference>
<evidence type="ECO:0000313" key="2">
    <source>
        <dbReference type="Proteomes" id="UP001463408"/>
    </source>
</evidence>
<proteinExistence type="predicted"/>
<keyword evidence="2" id="KW-1185">Reference proteome</keyword>
<gene>
    <name evidence="1" type="ORF">ABRQ07_20740</name>
</gene>
<evidence type="ECO:0008006" key="3">
    <source>
        <dbReference type="Google" id="ProtNLM"/>
    </source>
</evidence>
<reference evidence="1 2" key="1">
    <citation type="submission" date="2024-06" db="EMBL/GenBank/DDBJ databases">
        <title>Pangenomics to understand the prophage dynamics in the radiating lineages of P. brasiliense.</title>
        <authorList>
            <person name="Pardeshi L.A."/>
            <person name="Van Duivenbode I."/>
            <person name="Jonkheer E.M."/>
            <person name="Pel M.J.C."/>
            <person name="Kupczok A."/>
            <person name="De Ridder D."/>
            <person name="Smit S."/>
            <person name="Van Der Lee T.J."/>
        </authorList>
    </citation>
    <scope>NUCLEOTIDE SEQUENCE [LARGE SCALE GENOMIC DNA]</scope>
    <source>
        <strain evidence="1 2">PD 8607</strain>
    </source>
</reference>
<organism evidence="1 2">
    <name type="scientific">Pectobacterium polonicum</name>
    <dbReference type="NCBI Taxonomy" id="2485124"/>
    <lineage>
        <taxon>Bacteria</taxon>
        <taxon>Pseudomonadati</taxon>
        <taxon>Pseudomonadota</taxon>
        <taxon>Gammaproteobacteria</taxon>
        <taxon>Enterobacterales</taxon>
        <taxon>Pectobacteriaceae</taxon>
        <taxon>Pectobacterium</taxon>
    </lineage>
</organism>
<sequence length="373" mass="38876">VPSGRTVNGKALSADIALTAGDVGALTTGGTAAAATKLATARKINGVAFDGSADISVDSDWSQIKNVPVASYDVAGVVLLSSSISSNSRTMAATAQQVSTAHNVATNALAKANAALPADGTAAAATKLATPRKINGVAFDGTSDIQLNLGISLKALVQFSTEMWLQINLTAIDTNTVTITINDASRGLYVVPNHTQIVLCENDATTITANGVSYTRFNMLGRFAIPRTPTKNPDGSTTYTITYPNHRIAVGQQKAVRLGAFIYRELGCTYQGQASNYDGLMYHHKIALNSAASSVNVPVIGYAAASVGDWSSAGVNNAGMLDAIGWDIFARDNYGSTVSAFMSTPSLLLASTSFGTLERCSRNPMVTVIVYDF</sequence>
<accession>A0ABV1PFQ8</accession>